<keyword evidence="3" id="KW-1185">Reference proteome</keyword>
<feature type="region of interest" description="Disordered" evidence="1">
    <location>
        <begin position="186"/>
        <end position="223"/>
    </location>
</feature>
<sequence>MDRGSAILRLRGLAAEVCSSGSGRGCGSAEAVDNSSEVGPPVDEAAPCECSPSSVAPSAGLEAGSAAELLGAALSGEGVASSACGGTAWPSESVGRIPGGRIPRTFDIGRRWRWGLAAASDAAAGPSPGVCVVGCASCVRAAGSASSTWSAASVPVGAIGAPAPVCVGAPSRAAVSGVWEAGESAGRTARSAARPEASGSAPGPVGSVPRPVGSAPAGPVGSPRRLVRCSASGLVGWSAAGTAEVSVAG</sequence>
<comment type="caution">
    <text evidence="2">The sequence shown here is derived from an EMBL/GenBank/DDBJ whole genome shotgun (WGS) entry which is preliminary data.</text>
</comment>
<evidence type="ECO:0000313" key="3">
    <source>
        <dbReference type="Proteomes" id="UP000284824"/>
    </source>
</evidence>
<dbReference type="EMBL" id="SAUN01000001">
    <property type="protein sequence ID" value="RVX46672.1"/>
    <property type="molecule type" value="Genomic_DNA"/>
</dbReference>
<protein>
    <submittedName>
        <fullName evidence="2">Uncharacterized protein</fullName>
    </submittedName>
</protein>
<evidence type="ECO:0000256" key="1">
    <source>
        <dbReference type="SAM" id="MobiDB-lite"/>
    </source>
</evidence>
<reference evidence="2 3" key="1">
    <citation type="submission" date="2019-01" db="EMBL/GenBank/DDBJ databases">
        <title>Sequencing the genomes of 1000 actinobacteria strains.</title>
        <authorList>
            <person name="Klenk H.-P."/>
        </authorList>
    </citation>
    <scope>NUCLEOTIDE SEQUENCE [LARGE SCALE GENOMIC DNA]</scope>
    <source>
        <strain evidence="2 3">DSM 43925</strain>
    </source>
</reference>
<accession>A0A438MLN6</accession>
<dbReference type="AlphaFoldDB" id="A0A438MLN6"/>
<name>A0A438MLN6_9ACTN</name>
<feature type="compositionally biased region" description="Low complexity" evidence="1">
    <location>
        <begin position="197"/>
        <end position="216"/>
    </location>
</feature>
<organism evidence="2 3">
    <name type="scientific">Nonomuraea polychroma</name>
    <dbReference type="NCBI Taxonomy" id="46176"/>
    <lineage>
        <taxon>Bacteria</taxon>
        <taxon>Bacillati</taxon>
        <taxon>Actinomycetota</taxon>
        <taxon>Actinomycetes</taxon>
        <taxon>Streptosporangiales</taxon>
        <taxon>Streptosporangiaceae</taxon>
        <taxon>Nonomuraea</taxon>
    </lineage>
</organism>
<gene>
    <name evidence="2" type="ORF">EDD27_9565</name>
</gene>
<proteinExistence type="predicted"/>
<dbReference type="Proteomes" id="UP000284824">
    <property type="component" value="Unassembled WGS sequence"/>
</dbReference>
<evidence type="ECO:0000313" key="2">
    <source>
        <dbReference type="EMBL" id="RVX46672.1"/>
    </source>
</evidence>